<proteinExistence type="predicted"/>
<reference evidence="1 2" key="1">
    <citation type="submission" date="2021-01" db="EMBL/GenBank/DDBJ databases">
        <title>WGS of actinomycetes isolated from Thailand.</title>
        <authorList>
            <person name="Thawai C."/>
        </authorList>
    </citation>
    <scope>NUCLEOTIDE SEQUENCE [LARGE SCALE GENOMIC DNA]</scope>
    <source>
        <strain evidence="1 2">LPG 2</strain>
    </source>
</reference>
<evidence type="ECO:0000313" key="2">
    <source>
        <dbReference type="Proteomes" id="UP000602198"/>
    </source>
</evidence>
<evidence type="ECO:0000313" key="1">
    <source>
        <dbReference type="EMBL" id="MBL1078760.1"/>
    </source>
</evidence>
<keyword evidence="2" id="KW-1185">Reference proteome</keyword>
<dbReference type="Proteomes" id="UP000602198">
    <property type="component" value="Unassembled WGS sequence"/>
</dbReference>
<name>A0ABS1MF99_9NOCA</name>
<dbReference type="EMBL" id="JAERRJ010000013">
    <property type="protein sequence ID" value="MBL1078760.1"/>
    <property type="molecule type" value="Genomic_DNA"/>
</dbReference>
<organism evidence="1 2">
    <name type="scientific">Nocardia acididurans</name>
    <dbReference type="NCBI Taxonomy" id="2802282"/>
    <lineage>
        <taxon>Bacteria</taxon>
        <taxon>Bacillati</taxon>
        <taxon>Actinomycetota</taxon>
        <taxon>Actinomycetes</taxon>
        <taxon>Mycobacteriales</taxon>
        <taxon>Nocardiaceae</taxon>
        <taxon>Nocardia</taxon>
    </lineage>
</organism>
<evidence type="ECO:0008006" key="3">
    <source>
        <dbReference type="Google" id="ProtNLM"/>
    </source>
</evidence>
<gene>
    <name evidence="1" type="ORF">JK358_30590</name>
</gene>
<sequence>MKETTKPPANPTGQGTVIIRTQSLSGVAIPYVPVTISLHRPCDPTGNDLPEGTPEIQSWSATTDLDGRASFSAPVGCYRLRMTAPPGTNPVPEGMHTLFLPADGQTVTGQFRFQDPAPGPICASQTIVHDLNVDAWMRDATPTVTNCDGYWAVIVWDVPGDSQRIVSRTPSTPWQTYVGFPHDVCWTKARADGVPDSFESYFTKC</sequence>
<accession>A0ABS1MF99</accession>
<protein>
    <recommendedName>
        <fullName evidence="3">Carboxypeptidase regulatory-like domain-containing protein</fullName>
    </recommendedName>
</protein>
<comment type="caution">
    <text evidence="1">The sequence shown here is derived from an EMBL/GenBank/DDBJ whole genome shotgun (WGS) entry which is preliminary data.</text>
</comment>